<dbReference type="GO" id="GO:0009279">
    <property type="term" value="C:cell outer membrane"/>
    <property type="evidence" value="ECO:0007669"/>
    <property type="project" value="UniProtKB-SubCell"/>
</dbReference>
<evidence type="ECO:0000313" key="9">
    <source>
        <dbReference type="EMBL" id="SDM89405.1"/>
    </source>
</evidence>
<dbReference type="InterPro" id="IPR008969">
    <property type="entry name" value="CarboxyPept-like_regulatory"/>
</dbReference>
<evidence type="ECO:0000259" key="8">
    <source>
        <dbReference type="Pfam" id="PF07715"/>
    </source>
</evidence>
<keyword evidence="10" id="KW-1185">Reference proteome</keyword>
<dbReference type="STRING" id="563176.SAMN04488090_4482"/>
<evidence type="ECO:0000256" key="7">
    <source>
        <dbReference type="PROSITE-ProRule" id="PRU01360"/>
    </source>
</evidence>
<dbReference type="InterPro" id="IPR037066">
    <property type="entry name" value="Plug_dom_sf"/>
</dbReference>
<comment type="subcellular location">
    <subcellularLocation>
        <location evidence="1 7">Cell outer membrane</location>
        <topology evidence="1 7">Multi-pass membrane protein</topology>
    </subcellularLocation>
</comment>
<organism evidence="9 10">
    <name type="scientific">Siphonobacter aquaeclarae</name>
    <dbReference type="NCBI Taxonomy" id="563176"/>
    <lineage>
        <taxon>Bacteria</taxon>
        <taxon>Pseudomonadati</taxon>
        <taxon>Bacteroidota</taxon>
        <taxon>Cytophagia</taxon>
        <taxon>Cytophagales</taxon>
        <taxon>Cytophagaceae</taxon>
        <taxon>Siphonobacter</taxon>
    </lineage>
</organism>
<dbReference type="EMBL" id="FNGS01000010">
    <property type="protein sequence ID" value="SDM89405.1"/>
    <property type="molecule type" value="Genomic_DNA"/>
</dbReference>
<sequence>MKKKVPSALFWRKVMRISLLHFFFSLTLITLCQARTGLAQELLDRKVTLFLSNQPVGEVLDKLGRSAQVSFMYSPEIIQSRRSVTIRAREERLDDILRQLFRPLRISYEVVGSRILLKRSPRTEDAAALVDVFPGEEVPDIQALLTGRVTDEVGAGVPGASVRVKGTATGTVTNNDGRFALNATEEKGLLVVSSVGYITQELPFGTQTTNLDITLRPDTKSLDEVVVVGYGSEQKKDLTGSVASLSGKNIAERQTMQVSEALQGALAGVTVTRNSGAPGATSTIRIRGITTIGNNDPLVIVDGVPNGNINNLNPNDIENITVLKDGASASIYGSRAAAGVILVTTKRAKDGQASFDYNYEFGMQSPTQLPSYVNVPRYMSMFNEMQVNDGGTGLYAKDLIDNFDARHKAEPDKYPATDWQRLIIGRTAPRHRHDLSFAIGTGKLKTKASLSYSKVDGLYVNRQYDRYTVRVNNDMRINKMVSANFDIFYKRTAEVSPAGENPVYASRIFPGIYDDRYEDGRWAPGKEGRNPLAQIHDGGTNRGTYNQLGGRLVFDVRPVEGLSLTAIISPTLDFNKSKNFAKVIQYTALNNPAQVIYKNQANTILNEGRTEMMTFNGQLLANYSKLFREHHQFDALLGYEENYAFSESLGASREGFTITDFPYLNLGSLTLRANSGSATESALRSGFSRVKYNYKNKYYLQANVRLDGSSRFYRDYRWGVFPSVSAGWTISEEPFLKSLPAISYLKVRGSWGQIGNERIGDYPYQASIEFNNNALFYQGNQLTAQSAGAQVTYAVKDITWETTESIDAGLDLSFFHQRLSLTADYFRKRTRDILLSLDIPKYLGYENPSQNAGVVEAKGWELEAGWKDHVGKLNYSIGVNLSDTRTTIVSLKGTQLRGDNAKLEGGEFDEWFGYRSSGLFQTAEEVKNAPVLNANVKPGDIKYLDLNGDGKITPEGDKVLLGGSLPRYVFGGNIRLEYKGFDLGLVFQGVGKINRRLADTQVMPFGESFGNAPAEIDGNYWSTSNTAERNLLVRYPRLSQISAGNNYQMSDFWLINGAYFRMKNLTIGYNLPQAVAKRLSMQGLRVYVAGNDLFTLNRFPKGWDPEVDATTYPVVKTLMAGINLKF</sequence>
<evidence type="ECO:0000313" key="10">
    <source>
        <dbReference type="Proteomes" id="UP000198901"/>
    </source>
</evidence>
<dbReference type="Pfam" id="PF07715">
    <property type="entry name" value="Plug"/>
    <property type="match status" value="1"/>
</dbReference>
<proteinExistence type="inferred from homology"/>
<dbReference type="Gene3D" id="2.40.170.20">
    <property type="entry name" value="TonB-dependent receptor, beta-barrel domain"/>
    <property type="match status" value="1"/>
</dbReference>
<keyword evidence="3 7" id="KW-1134">Transmembrane beta strand</keyword>
<evidence type="ECO:0000256" key="6">
    <source>
        <dbReference type="ARBA" id="ARBA00023237"/>
    </source>
</evidence>
<accession>A0A1G9WZ53</accession>
<dbReference type="SUPFAM" id="SSF56935">
    <property type="entry name" value="Porins"/>
    <property type="match status" value="1"/>
</dbReference>
<dbReference type="PROSITE" id="PS52016">
    <property type="entry name" value="TONB_DEPENDENT_REC_3"/>
    <property type="match status" value="1"/>
</dbReference>
<dbReference type="Gene3D" id="2.60.40.1120">
    <property type="entry name" value="Carboxypeptidase-like, regulatory domain"/>
    <property type="match status" value="1"/>
</dbReference>
<dbReference type="InterPro" id="IPR036942">
    <property type="entry name" value="Beta-barrel_TonB_sf"/>
</dbReference>
<gene>
    <name evidence="9" type="ORF">SAMN04488090_4482</name>
</gene>
<dbReference type="Gene3D" id="2.170.130.10">
    <property type="entry name" value="TonB-dependent receptor, plug domain"/>
    <property type="match status" value="1"/>
</dbReference>
<evidence type="ECO:0000256" key="2">
    <source>
        <dbReference type="ARBA" id="ARBA00022448"/>
    </source>
</evidence>
<dbReference type="NCBIfam" id="TIGR04057">
    <property type="entry name" value="SusC_RagA_signa"/>
    <property type="match status" value="1"/>
</dbReference>
<dbReference type="InterPro" id="IPR039426">
    <property type="entry name" value="TonB-dep_rcpt-like"/>
</dbReference>
<dbReference type="InterPro" id="IPR023997">
    <property type="entry name" value="TonB-dep_OMP_SusC/RagA_CS"/>
</dbReference>
<dbReference type="Proteomes" id="UP000198901">
    <property type="component" value="Unassembled WGS sequence"/>
</dbReference>
<keyword evidence="5 7" id="KW-0472">Membrane</keyword>
<feature type="domain" description="TonB-dependent receptor plug" evidence="8">
    <location>
        <begin position="235"/>
        <end position="340"/>
    </location>
</feature>
<evidence type="ECO:0000256" key="4">
    <source>
        <dbReference type="ARBA" id="ARBA00022692"/>
    </source>
</evidence>
<comment type="similarity">
    <text evidence="7">Belongs to the TonB-dependent receptor family.</text>
</comment>
<reference evidence="9 10" key="1">
    <citation type="submission" date="2016-10" db="EMBL/GenBank/DDBJ databases">
        <authorList>
            <person name="de Groot N.N."/>
        </authorList>
    </citation>
    <scope>NUCLEOTIDE SEQUENCE [LARGE SCALE GENOMIC DNA]</scope>
    <source>
        <strain evidence="9 10">DSM 21668</strain>
    </source>
</reference>
<dbReference type="Pfam" id="PF13715">
    <property type="entry name" value="CarbopepD_reg_2"/>
    <property type="match status" value="1"/>
</dbReference>
<evidence type="ECO:0000256" key="1">
    <source>
        <dbReference type="ARBA" id="ARBA00004571"/>
    </source>
</evidence>
<dbReference type="FunFam" id="2.170.130.10:FF:000008">
    <property type="entry name" value="SusC/RagA family TonB-linked outer membrane protein"/>
    <property type="match status" value="1"/>
</dbReference>
<dbReference type="NCBIfam" id="TIGR04056">
    <property type="entry name" value="OMP_RagA_SusC"/>
    <property type="match status" value="1"/>
</dbReference>
<dbReference type="Gene3D" id="3.55.50.30">
    <property type="match status" value="1"/>
</dbReference>
<dbReference type="AlphaFoldDB" id="A0A1G9WZ53"/>
<dbReference type="InterPro" id="IPR012910">
    <property type="entry name" value="Plug_dom"/>
</dbReference>
<evidence type="ECO:0000256" key="3">
    <source>
        <dbReference type="ARBA" id="ARBA00022452"/>
    </source>
</evidence>
<keyword evidence="2 7" id="KW-0813">Transport</keyword>
<dbReference type="SUPFAM" id="SSF49464">
    <property type="entry name" value="Carboxypeptidase regulatory domain-like"/>
    <property type="match status" value="1"/>
</dbReference>
<dbReference type="InterPro" id="IPR023996">
    <property type="entry name" value="TonB-dep_OMP_SusC/RagA"/>
</dbReference>
<evidence type="ECO:0000256" key="5">
    <source>
        <dbReference type="ARBA" id="ARBA00023136"/>
    </source>
</evidence>
<name>A0A1G9WZ53_9BACT</name>
<keyword evidence="4 7" id="KW-0812">Transmembrane</keyword>
<protein>
    <submittedName>
        <fullName evidence="9">TonB-linked outer membrane protein, SusC/RagA family</fullName>
    </submittedName>
</protein>
<keyword evidence="6 7" id="KW-0998">Cell outer membrane</keyword>